<dbReference type="InterPro" id="IPR020846">
    <property type="entry name" value="MFS_dom"/>
</dbReference>
<feature type="domain" description="Major facilitator superfamily (MFS) profile" evidence="8">
    <location>
        <begin position="44"/>
        <end position="537"/>
    </location>
</feature>
<evidence type="ECO:0000256" key="3">
    <source>
        <dbReference type="ARBA" id="ARBA00022448"/>
    </source>
</evidence>
<dbReference type="Gene3D" id="1.20.1250.20">
    <property type="entry name" value="MFS general substrate transporter like domains"/>
    <property type="match status" value="2"/>
</dbReference>
<dbReference type="PANTHER" id="PTHR23501:SF12">
    <property type="entry name" value="MAJOR FACILITATOR SUPERFAMILY (MFS) PROFILE DOMAIN-CONTAINING PROTEIN-RELATED"/>
    <property type="match status" value="1"/>
</dbReference>
<keyword evidence="3" id="KW-0813">Transport</keyword>
<dbReference type="Proteomes" id="UP000326268">
    <property type="component" value="Unassembled WGS sequence"/>
</dbReference>
<dbReference type="GO" id="GO:0022857">
    <property type="term" value="F:transmembrane transporter activity"/>
    <property type="evidence" value="ECO:0007669"/>
    <property type="project" value="InterPro"/>
</dbReference>
<dbReference type="Pfam" id="PF07690">
    <property type="entry name" value="MFS_1"/>
    <property type="match status" value="1"/>
</dbReference>
<keyword evidence="6 7" id="KW-0472">Membrane</keyword>
<feature type="transmembrane region" description="Helical" evidence="7">
    <location>
        <begin position="108"/>
        <end position="128"/>
    </location>
</feature>
<feature type="transmembrane region" description="Helical" evidence="7">
    <location>
        <begin position="267"/>
        <end position="290"/>
    </location>
</feature>
<evidence type="ECO:0000256" key="6">
    <source>
        <dbReference type="ARBA" id="ARBA00023136"/>
    </source>
</evidence>
<dbReference type="PANTHER" id="PTHR23501">
    <property type="entry name" value="MAJOR FACILITATOR SUPERFAMILY"/>
    <property type="match status" value="1"/>
</dbReference>
<sequence length="546" mass="59408">MPMANVTPPERLERLEHREHDVEREYSLYQEEKRPITGIKWFLLVASTLTGSFLYALDNTIVANIAPAIVNHFESVENLPWMSVGFMIGAVAMVLIVGKLYTLYNAKWLYIIFTVIFMAASALCGAAPTIDVEIVGRVFAGVGGNGMYIGVLTLLSLNTTSRERPQYLSLTGLVWGLGTVLGPVVGGGFELYTWRWAFYINLLFGIILLPLYIFVIPSNSVKPELSSQQKLTNFDWVGAILSVAAFTTLVMGINFGGTLYNWKAAQIIALFVLSGILWITFVLQQGFAIITSFDNRLFPIHLLKLKEPALLFIACASAGIVTYPSVYYIPIYFQYTKGDNAIISAVRLLPFICMLVVAIQGSGIMMSRVGYYKPWYLAGSVLALIPAVLMSTVVETHTSPSVLYGLELVLGLGAGLYTQAAFAVIQAVTPPSDSADGLTLMILAQLTGMTLGLSITGATFVNVAQNRLYELLPKLPRAQVSRIVSGTSSGLLSTLPRHIREQALDIIVLAWRDVFTCVYVGAALSLACAIFLANKRANIRAGAGGA</sequence>
<dbReference type="OrthoDB" id="10021397at2759"/>
<keyword evidence="10" id="KW-1185">Reference proteome</keyword>
<dbReference type="EMBL" id="ML737571">
    <property type="protein sequence ID" value="KAE8369718.1"/>
    <property type="molecule type" value="Genomic_DNA"/>
</dbReference>
<gene>
    <name evidence="9" type="ORF">BDV27DRAFT_152799</name>
</gene>
<feature type="transmembrane region" description="Helical" evidence="7">
    <location>
        <begin position="310"/>
        <end position="329"/>
    </location>
</feature>
<feature type="transmembrane region" description="Helical" evidence="7">
    <location>
        <begin position="167"/>
        <end position="184"/>
    </location>
</feature>
<feature type="transmembrane region" description="Helical" evidence="7">
    <location>
        <begin position="341"/>
        <end position="363"/>
    </location>
</feature>
<dbReference type="GeneID" id="43656090"/>
<feature type="transmembrane region" description="Helical" evidence="7">
    <location>
        <begin position="406"/>
        <end position="428"/>
    </location>
</feature>
<evidence type="ECO:0000256" key="7">
    <source>
        <dbReference type="SAM" id="Phobius"/>
    </source>
</evidence>
<evidence type="ECO:0000313" key="9">
    <source>
        <dbReference type="EMBL" id="KAE8369718.1"/>
    </source>
</evidence>
<feature type="transmembrane region" description="Helical" evidence="7">
    <location>
        <begin position="81"/>
        <end position="101"/>
    </location>
</feature>
<dbReference type="AlphaFoldDB" id="A0A5N7AL26"/>
<feature type="transmembrane region" description="Helical" evidence="7">
    <location>
        <begin position="39"/>
        <end position="57"/>
    </location>
</feature>
<reference evidence="9 10" key="1">
    <citation type="submission" date="2019-04" db="EMBL/GenBank/DDBJ databases">
        <title>Friends and foes A comparative genomics studyof 23 Aspergillus species from section Flavi.</title>
        <authorList>
            <consortium name="DOE Joint Genome Institute"/>
            <person name="Kjaerbolling I."/>
            <person name="Vesth T."/>
            <person name="Frisvad J.C."/>
            <person name="Nybo J.L."/>
            <person name="Theobald S."/>
            <person name="Kildgaard S."/>
            <person name="Isbrandt T."/>
            <person name="Kuo A."/>
            <person name="Sato A."/>
            <person name="Lyhne E.K."/>
            <person name="Kogle M.E."/>
            <person name="Wiebenga A."/>
            <person name="Kun R.S."/>
            <person name="Lubbers R.J."/>
            <person name="Makela M.R."/>
            <person name="Barry K."/>
            <person name="Chovatia M."/>
            <person name="Clum A."/>
            <person name="Daum C."/>
            <person name="Haridas S."/>
            <person name="He G."/>
            <person name="LaButti K."/>
            <person name="Lipzen A."/>
            <person name="Mondo S."/>
            <person name="Riley R."/>
            <person name="Salamov A."/>
            <person name="Simmons B.A."/>
            <person name="Magnuson J.K."/>
            <person name="Henrissat B."/>
            <person name="Mortensen U.H."/>
            <person name="Larsen T.O."/>
            <person name="Devries R.P."/>
            <person name="Grigoriev I.V."/>
            <person name="Machida M."/>
            <person name="Baker S.E."/>
            <person name="Andersen M.R."/>
        </authorList>
    </citation>
    <scope>NUCLEOTIDE SEQUENCE [LARGE SCALE GENOMIC DNA]</scope>
    <source>
        <strain evidence="9 10">CBS 763.97</strain>
    </source>
</reference>
<name>A0A5N7AL26_9EURO</name>
<comment type="subcellular location">
    <subcellularLocation>
        <location evidence="1">Membrane</location>
        <topology evidence="1">Multi-pass membrane protein</topology>
    </subcellularLocation>
</comment>
<dbReference type="RefSeq" id="XP_031932799.1">
    <property type="nucleotide sequence ID" value="XM_032071644.1"/>
</dbReference>
<comment type="similarity">
    <text evidence="2">Belongs to the major facilitator superfamily. TCR/Tet family.</text>
</comment>
<proteinExistence type="inferred from homology"/>
<accession>A0A5N7AL26</accession>
<evidence type="ECO:0000256" key="1">
    <source>
        <dbReference type="ARBA" id="ARBA00004141"/>
    </source>
</evidence>
<dbReference type="InterPro" id="IPR036259">
    <property type="entry name" value="MFS_trans_sf"/>
</dbReference>
<dbReference type="GO" id="GO:0005886">
    <property type="term" value="C:plasma membrane"/>
    <property type="evidence" value="ECO:0007669"/>
    <property type="project" value="TreeGrafter"/>
</dbReference>
<feature type="transmembrane region" description="Helical" evidence="7">
    <location>
        <begin position="440"/>
        <end position="464"/>
    </location>
</feature>
<feature type="transmembrane region" description="Helical" evidence="7">
    <location>
        <begin position="509"/>
        <end position="533"/>
    </location>
</feature>
<evidence type="ECO:0000313" key="10">
    <source>
        <dbReference type="Proteomes" id="UP000326268"/>
    </source>
</evidence>
<evidence type="ECO:0000259" key="8">
    <source>
        <dbReference type="PROSITE" id="PS50850"/>
    </source>
</evidence>
<dbReference type="SUPFAM" id="SSF103473">
    <property type="entry name" value="MFS general substrate transporter"/>
    <property type="match status" value="1"/>
</dbReference>
<keyword evidence="5 7" id="KW-1133">Transmembrane helix</keyword>
<organism evidence="9 10">
    <name type="scientific">Aspergillus caelatus</name>
    <dbReference type="NCBI Taxonomy" id="61420"/>
    <lineage>
        <taxon>Eukaryota</taxon>
        <taxon>Fungi</taxon>
        <taxon>Dikarya</taxon>
        <taxon>Ascomycota</taxon>
        <taxon>Pezizomycotina</taxon>
        <taxon>Eurotiomycetes</taxon>
        <taxon>Eurotiomycetidae</taxon>
        <taxon>Eurotiales</taxon>
        <taxon>Aspergillaceae</taxon>
        <taxon>Aspergillus</taxon>
        <taxon>Aspergillus subgen. Circumdati</taxon>
    </lineage>
</organism>
<protein>
    <submittedName>
        <fullName evidence="9">Major facilitator superfamily domain-containing protein</fullName>
    </submittedName>
</protein>
<dbReference type="PROSITE" id="PS50850">
    <property type="entry name" value="MFS"/>
    <property type="match status" value="1"/>
</dbReference>
<keyword evidence="4 7" id="KW-0812">Transmembrane</keyword>
<dbReference type="InterPro" id="IPR011701">
    <property type="entry name" value="MFS"/>
</dbReference>
<evidence type="ECO:0000256" key="4">
    <source>
        <dbReference type="ARBA" id="ARBA00022692"/>
    </source>
</evidence>
<feature type="transmembrane region" description="Helical" evidence="7">
    <location>
        <begin position="375"/>
        <end position="394"/>
    </location>
</feature>
<feature type="transmembrane region" description="Helical" evidence="7">
    <location>
        <begin position="236"/>
        <end position="255"/>
    </location>
</feature>
<feature type="transmembrane region" description="Helical" evidence="7">
    <location>
        <begin position="196"/>
        <end position="215"/>
    </location>
</feature>
<evidence type="ECO:0000256" key="2">
    <source>
        <dbReference type="ARBA" id="ARBA00007520"/>
    </source>
</evidence>
<evidence type="ECO:0000256" key="5">
    <source>
        <dbReference type="ARBA" id="ARBA00022989"/>
    </source>
</evidence>